<evidence type="ECO:0000256" key="1">
    <source>
        <dbReference type="SAM" id="MobiDB-lite"/>
    </source>
</evidence>
<keyword evidence="3" id="KW-1185">Reference proteome</keyword>
<evidence type="ECO:0000313" key="3">
    <source>
        <dbReference type="Proteomes" id="UP001498476"/>
    </source>
</evidence>
<proteinExistence type="predicted"/>
<comment type="caution">
    <text evidence="2">The sequence shown here is derived from an EMBL/GenBank/DDBJ whole genome shotgun (WGS) entry which is preliminary data.</text>
</comment>
<gene>
    <name evidence="2" type="ORF">QQX98_007678</name>
</gene>
<name>A0ABR1GXC5_9HYPO</name>
<sequence>MSGIDDATDEKAQTSLPKMVPFGCVRFAKKEDGSKKKWDYESAMKSLLHEFRWNGLKMCDEGIITEEKQPLSELYTATARVLLDHFYPESPETGRRKLRDDSKDTSEAVFIRQARDAIRNAAIAYYNDGYVTDDGQRKHYLTTIPPRHVILAIRFLNPYGAADDSIAGHLASIGKTHLMEVARRWTNPGMVTRDIQSITTTASNAQNPVTRLAMELGQRIDNLEDYFAGNEHDNIAALSDDLNAKILNDNAAFGQIRETLAGIQVKSEQTNTYLDSTVTRVEALETAQEKSNQVRSDQINEIFNAIKPQIQAQIGALLSITTARETTPVSPSPQFQTNRASLLSGLSGRSNKQTAASESSASATKRPRYF</sequence>
<reference evidence="2 3" key="1">
    <citation type="journal article" date="2025" name="Microbiol. Resour. Announc.">
        <title>Draft genome sequences for Neonectria magnoliae and Neonectria punicea, canker pathogens of Liriodendron tulipifera and Acer saccharum in West Virginia.</title>
        <authorList>
            <person name="Petronek H.M."/>
            <person name="Kasson M.T."/>
            <person name="Metheny A.M."/>
            <person name="Stauder C.M."/>
            <person name="Lovett B."/>
            <person name="Lynch S.C."/>
            <person name="Garnas J.R."/>
            <person name="Kasson L.R."/>
            <person name="Stajich J.E."/>
        </authorList>
    </citation>
    <scope>NUCLEOTIDE SEQUENCE [LARGE SCALE GENOMIC DNA]</scope>
    <source>
        <strain evidence="2 3">NRRL 64653</strain>
    </source>
</reference>
<dbReference type="Proteomes" id="UP001498476">
    <property type="component" value="Unassembled WGS sequence"/>
</dbReference>
<dbReference type="EMBL" id="JAZAVJ010000129">
    <property type="protein sequence ID" value="KAK7413453.1"/>
    <property type="molecule type" value="Genomic_DNA"/>
</dbReference>
<protein>
    <recommendedName>
        <fullName evidence="4">Ndc10 domain-containing protein</fullName>
    </recommendedName>
</protein>
<organism evidence="2 3">
    <name type="scientific">Neonectria punicea</name>
    <dbReference type="NCBI Taxonomy" id="979145"/>
    <lineage>
        <taxon>Eukaryota</taxon>
        <taxon>Fungi</taxon>
        <taxon>Dikarya</taxon>
        <taxon>Ascomycota</taxon>
        <taxon>Pezizomycotina</taxon>
        <taxon>Sordariomycetes</taxon>
        <taxon>Hypocreomycetidae</taxon>
        <taxon>Hypocreales</taxon>
        <taxon>Nectriaceae</taxon>
        <taxon>Neonectria</taxon>
    </lineage>
</organism>
<accession>A0ABR1GXC5</accession>
<evidence type="ECO:0008006" key="4">
    <source>
        <dbReference type="Google" id="ProtNLM"/>
    </source>
</evidence>
<feature type="region of interest" description="Disordered" evidence="1">
    <location>
        <begin position="345"/>
        <end position="370"/>
    </location>
</feature>
<evidence type="ECO:0000313" key="2">
    <source>
        <dbReference type="EMBL" id="KAK7413453.1"/>
    </source>
</evidence>